<keyword evidence="2" id="KW-1185">Reference proteome</keyword>
<gene>
    <name evidence="1" type="ORF">SAMN05421790_107199</name>
</gene>
<organism evidence="1 2">
    <name type="scientific">Kroppenstedtia eburnea</name>
    <dbReference type="NCBI Taxonomy" id="714067"/>
    <lineage>
        <taxon>Bacteria</taxon>
        <taxon>Bacillati</taxon>
        <taxon>Bacillota</taxon>
        <taxon>Bacilli</taxon>
        <taxon>Bacillales</taxon>
        <taxon>Thermoactinomycetaceae</taxon>
        <taxon>Kroppenstedtia</taxon>
    </lineage>
</organism>
<evidence type="ECO:0000313" key="1">
    <source>
        <dbReference type="EMBL" id="SIS92310.1"/>
    </source>
</evidence>
<evidence type="ECO:0000313" key="2">
    <source>
        <dbReference type="Proteomes" id="UP000186795"/>
    </source>
</evidence>
<accession>A0A1N7N1U0</accession>
<protein>
    <submittedName>
        <fullName evidence="1">Uncharacterized protein</fullName>
    </submittedName>
</protein>
<dbReference type="AlphaFoldDB" id="A0A1N7N1U0"/>
<sequence>MVSKVVWLEVWRLNRVEKMRQEALYGFPWGKLSRLIDSVLEPAVSSLDTPQRMAIDEAAYRLAFEAYVSGMEASRKGEVECPPSLPASERRRWCDRVFGYGGSRLIGQIAGEMDVFRQLDEWTIQSVMYFFEEVTSRWFIQGVDYGIRLRKRGIL</sequence>
<dbReference type="EMBL" id="FTOD01000007">
    <property type="protein sequence ID" value="SIS92310.1"/>
    <property type="molecule type" value="Genomic_DNA"/>
</dbReference>
<reference evidence="2" key="1">
    <citation type="submission" date="2017-01" db="EMBL/GenBank/DDBJ databases">
        <authorList>
            <person name="Varghese N."/>
            <person name="Submissions S."/>
        </authorList>
    </citation>
    <scope>NUCLEOTIDE SEQUENCE [LARGE SCALE GENOMIC DNA]</scope>
    <source>
        <strain evidence="2">DSM 45196</strain>
    </source>
</reference>
<proteinExistence type="predicted"/>
<dbReference type="Proteomes" id="UP000186795">
    <property type="component" value="Unassembled WGS sequence"/>
</dbReference>
<name>A0A1N7N1U0_9BACL</name>